<dbReference type="AlphaFoldDB" id="A0A7J6M1W0"/>
<dbReference type="OrthoDB" id="418495at2759"/>
<dbReference type="EMBL" id="JAAPAO010000272">
    <property type="protein sequence ID" value="KAF4665061.1"/>
    <property type="molecule type" value="Genomic_DNA"/>
</dbReference>
<accession>A0A7J6M1W0</accession>
<evidence type="ECO:0000313" key="3">
    <source>
        <dbReference type="Proteomes" id="UP000591131"/>
    </source>
</evidence>
<evidence type="ECO:0000313" key="2">
    <source>
        <dbReference type="EMBL" id="KAF4665061.1"/>
    </source>
</evidence>
<dbReference type="Pfam" id="PF00462">
    <property type="entry name" value="Glutaredoxin"/>
    <property type="match status" value="1"/>
</dbReference>
<dbReference type="PROSITE" id="PS51354">
    <property type="entry name" value="GLUTAREDOXIN_2"/>
    <property type="match status" value="1"/>
</dbReference>
<dbReference type="GO" id="GO:0034599">
    <property type="term" value="P:cellular response to oxidative stress"/>
    <property type="evidence" value="ECO:0007669"/>
    <property type="project" value="TreeGrafter"/>
</dbReference>
<dbReference type="GO" id="GO:0015038">
    <property type="term" value="F:glutathione disulfide oxidoreductase activity"/>
    <property type="evidence" value="ECO:0007669"/>
    <property type="project" value="TreeGrafter"/>
</dbReference>
<dbReference type="InterPro" id="IPR002109">
    <property type="entry name" value="Glutaredoxin"/>
</dbReference>
<evidence type="ECO:0000259" key="1">
    <source>
        <dbReference type="Pfam" id="PF00462"/>
    </source>
</evidence>
<reference evidence="2 3" key="1">
    <citation type="submission" date="2020-04" db="EMBL/GenBank/DDBJ databases">
        <title>Perkinsus chesapeaki whole genome sequence.</title>
        <authorList>
            <person name="Bogema D.R."/>
        </authorList>
    </citation>
    <scope>NUCLEOTIDE SEQUENCE [LARGE SCALE GENOMIC DNA]</scope>
    <source>
        <strain evidence="2">ATCC PRA-425</strain>
    </source>
</reference>
<dbReference type="CDD" id="cd02066">
    <property type="entry name" value="GRX_family"/>
    <property type="match status" value="1"/>
</dbReference>
<sequence length="131" mass="14771">MSLFPSDTDDDVKQLKGASLSDVINSRECIIFSTPACGWCIKAKRFLTEDLMVRCSFYSLHDSSPILARELINTTGMKTVPNIYIKGRHVGGYEELLKIYRRCRSGDLEGDDEPICNYMARGHEAVMRASE</sequence>
<keyword evidence="3" id="KW-1185">Reference proteome</keyword>
<dbReference type="GO" id="GO:0005737">
    <property type="term" value="C:cytoplasm"/>
    <property type="evidence" value="ECO:0007669"/>
    <property type="project" value="TreeGrafter"/>
</dbReference>
<proteinExistence type="predicted"/>
<protein>
    <submittedName>
        <fullName evidence="2">Thioredoxin reductase</fullName>
    </submittedName>
</protein>
<name>A0A7J6M1W0_PERCH</name>
<comment type="caution">
    <text evidence="2">The sequence shown here is derived from an EMBL/GenBank/DDBJ whole genome shotgun (WGS) entry which is preliminary data.</text>
</comment>
<feature type="domain" description="Glutaredoxin" evidence="1">
    <location>
        <begin position="30"/>
        <end position="90"/>
    </location>
</feature>
<dbReference type="InterPro" id="IPR036249">
    <property type="entry name" value="Thioredoxin-like_sf"/>
</dbReference>
<dbReference type="PANTHER" id="PTHR45694">
    <property type="entry name" value="GLUTAREDOXIN 2"/>
    <property type="match status" value="1"/>
</dbReference>
<dbReference type="InterPro" id="IPR014025">
    <property type="entry name" value="Glutaredoxin_subgr"/>
</dbReference>
<dbReference type="Proteomes" id="UP000591131">
    <property type="component" value="Unassembled WGS sequence"/>
</dbReference>
<organism evidence="2 3">
    <name type="scientific">Perkinsus chesapeaki</name>
    <name type="common">Clam parasite</name>
    <name type="synonym">Perkinsus andrewsi</name>
    <dbReference type="NCBI Taxonomy" id="330153"/>
    <lineage>
        <taxon>Eukaryota</taxon>
        <taxon>Sar</taxon>
        <taxon>Alveolata</taxon>
        <taxon>Perkinsozoa</taxon>
        <taxon>Perkinsea</taxon>
        <taxon>Perkinsida</taxon>
        <taxon>Perkinsidae</taxon>
        <taxon>Perkinsus</taxon>
    </lineage>
</organism>
<gene>
    <name evidence="2" type="primary">TXNRD3_1</name>
    <name evidence="2" type="ORF">FOL47_004813</name>
</gene>
<dbReference type="PANTHER" id="PTHR45694:SF18">
    <property type="entry name" value="GLUTAREDOXIN-1-RELATED"/>
    <property type="match status" value="1"/>
</dbReference>
<dbReference type="PRINTS" id="PR00160">
    <property type="entry name" value="GLUTAREDOXIN"/>
</dbReference>
<dbReference type="Gene3D" id="3.40.30.10">
    <property type="entry name" value="Glutaredoxin"/>
    <property type="match status" value="1"/>
</dbReference>
<dbReference type="SUPFAM" id="SSF52833">
    <property type="entry name" value="Thioredoxin-like"/>
    <property type="match status" value="1"/>
</dbReference>